<evidence type="ECO:0000313" key="3">
    <source>
        <dbReference type="Proteomes" id="UP001501710"/>
    </source>
</evidence>
<evidence type="ECO:0000259" key="1">
    <source>
        <dbReference type="PROSITE" id="PS50234"/>
    </source>
</evidence>
<dbReference type="SMART" id="SM00327">
    <property type="entry name" value="VWA"/>
    <property type="match status" value="1"/>
</dbReference>
<dbReference type="EMBL" id="BAABAS010000006">
    <property type="protein sequence ID" value="GAA4232714.1"/>
    <property type="molecule type" value="Genomic_DNA"/>
</dbReference>
<dbReference type="Proteomes" id="UP001501710">
    <property type="component" value="Unassembled WGS sequence"/>
</dbReference>
<organism evidence="2 3">
    <name type="scientific">Actinomadura meridiana</name>
    <dbReference type="NCBI Taxonomy" id="559626"/>
    <lineage>
        <taxon>Bacteria</taxon>
        <taxon>Bacillati</taxon>
        <taxon>Actinomycetota</taxon>
        <taxon>Actinomycetes</taxon>
        <taxon>Streptosporangiales</taxon>
        <taxon>Thermomonosporaceae</taxon>
        <taxon>Actinomadura</taxon>
    </lineage>
</organism>
<dbReference type="InterPro" id="IPR002035">
    <property type="entry name" value="VWF_A"/>
</dbReference>
<sequence length="230" mass="25765">MTTSTEPAPGRGKGMPTYLALDVSRSMREHETLLNETLAEIIKTLYLNPRVSEFVHLSIVTFSSEPTVVLRMTELTKMRQMPVLRCRGGTNFGPLFELLRDRIDIDVPLLQDQGYSVVRPVVFLLTDGAPTDRPTTAWQEPHRALVDPEWKRHPRVICFGFGDAVEEIVRRMSTVQTYMADPALGDATSALPEAMNGMLGSMVASVQARELRLPTEVAGYRVLSEDYVEQ</sequence>
<protein>
    <recommendedName>
        <fullName evidence="1">VWFA domain-containing protein</fullName>
    </recommendedName>
</protein>
<dbReference type="RefSeq" id="WP_344897165.1">
    <property type="nucleotide sequence ID" value="NZ_BAABAS010000006.1"/>
</dbReference>
<accession>A0ABP8C2S8</accession>
<dbReference type="Gene3D" id="3.40.50.410">
    <property type="entry name" value="von Willebrand factor, type A domain"/>
    <property type="match status" value="1"/>
</dbReference>
<keyword evidence="3" id="KW-1185">Reference proteome</keyword>
<evidence type="ECO:0000313" key="2">
    <source>
        <dbReference type="EMBL" id="GAA4232714.1"/>
    </source>
</evidence>
<feature type="domain" description="VWFA" evidence="1">
    <location>
        <begin position="16"/>
        <end position="206"/>
    </location>
</feature>
<proteinExistence type="predicted"/>
<dbReference type="PROSITE" id="PS50234">
    <property type="entry name" value="VWFA"/>
    <property type="match status" value="1"/>
</dbReference>
<comment type="caution">
    <text evidence="2">The sequence shown here is derived from an EMBL/GenBank/DDBJ whole genome shotgun (WGS) entry which is preliminary data.</text>
</comment>
<name>A0ABP8C2S8_9ACTN</name>
<gene>
    <name evidence="2" type="ORF">GCM10022254_33370</name>
</gene>
<dbReference type="SUPFAM" id="SSF53300">
    <property type="entry name" value="vWA-like"/>
    <property type="match status" value="1"/>
</dbReference>
<reference evidence="3" key="1">
    <citation type="journal article" date="2019" name="Int. J. Syst. Evol. Microbiol.">
        <title>The Global Catalogue of Microorganisms (GCM) 10K type strain sequencing project: providing services to taxonomists for standard genome sequencing and annotation.</title>
        <authorList>
            <consortium name="The Broad Institute Genomics Platform"/>
            <consortium name="The Broad Institute Genome Sequencing Center for Infectious Disease"/>
            <person name="Wu L."/>
            <person name="Ma J."/>
        </authorList>
    </citation>
    <scope>NUCLEOTIDE SEQUENCE [LARGE SCALE GENOMIC DNA]</scope>
    <source>
        <strain evidence="3">JCM 17440</strain>
    </source>
</reference>
<dbReference type="InterPro" id="IPR036465">
    <property type="entry name" value="vWFA_dom_sf"/>
</dbReference>
<dbReference type="Pfam" id="PF13519">
    <property type="entry name" value="VWA_2"/>
    <property type="match status" value="1"/>
</dbReference>